<evidence type="ECO:0000256" key="8">
    <source>
        <dbReference type="ARBA" id="ARBA00037071"/>
    </source>
</evidence>
<evidence type="ECO:0000256" key="3">
    <source>
        <dbReference type="ARBA" id="ARBA00006577"/>
    </source>
</evidence>
<dbReference type="Gene3D" id="3.10.50.40">
    <property type="match status" value="1"/>
</dbReference>
<accession>A0ABU5IKZ0</accession>
<dbReference type="EC" id="5.2.1.8" evidence="9"/>
<evidence type="ECO:0000259" key="10">
    <source>
        <dbReference type="PROSITE" id="PS50059"/>
    </source>
</evidence>
<keyword evidence="4" id="KW-0963">Cytoplasm</keyword>
<evidence type="ECO:0000256" key="6">
    <source>
        <dbReference type="ARBA" id="ARBA00023186"/>
    </source>
</evidence>
<dbReference type="PANTHER" id="PTHR47861:SF3">
    <property type="entry name" value="FKBP-TYPE PEPTIDYL-PROLYL CIS-TRANS ISOMERASE SLYD"/>
    <property type="match status" value="1"/>
</dbReference>
<keyword evidence="6" id="KW-0143">Chaperone</keyword>
<evidence type="ECO:0000256" key="2">
    <source>
        <dbReference type="ARBA" id="ARBA00004496"/>
    </source>
</evidence>
<proteinExistence type="inferred from homology"/>
<evidence type="ECO:0000256" key="9">
    <source>
        <dbReference type="PROSITE-ProRule" id="PRU00277"/>
    </source>
</evidence>
<reference evidence="11 12" key="1">
    <citation type="submission" date="2023-11" db="EMBL/GenBank/DDBJ databases">
        <title>Draft genome of Azohydromonas lata strain H1 (DSM1123), a polyhydroxyalkanoate producer.</title>
        <authorList>
            <person name="Traversa D."/>
            <person name="D'Addabbo P."/>
            <person name="Pazzani C."/>
            <person name="Manzari C."/>
            <person name="Chiara M."/>
            <person name="Scrascia M."/>
        </authorList>
    </citation>
    <scope>NUCLEOTIDE SEQUENCE [LARGE SCALE GENOMIC DNA]</scope>
    <source>
        <strain evidence="11 12">H1</strain>
    </source>
</reference>
<name>A0ABU5IKZ0_9BURK</name>
<evidence type="ECO:0000256" key="7">
    <source>
        <dbReference type="ARBA" id="ARBA00023235"/>
    </source>
</evidence>
<sequence>MNINAPCVVSLTWTLADAQGQTIDELADPVEFFYGGDDLLPKVEEALAGHETGHEAWLHLEPEHAFGDYKPELVCFEARSLFPEQVEPGMAFEGLPEGSATTGMPADTVYMVTEVYPEHVVLDGNHPLAGIALQLHIKVRDVREATEEEIEAGSVGDSVLALLAPPPGAPRDETLH</sequence>
<evidence type="ECO:0000256" key="5">
    <source>
        <dbReference type="ARBA" id="ARBA00023110"/>
    </source>
</evidence>
<dbReference type="PROSITE" id="PS50059">
    <property type="entry name" value="FKBP_PPIASE"/>
    <property type="match status" value="1"/>
</dbReference>
<comment type="subcellular location">
    <subcellularLocation>
        <location evidence="2">Cytoplasm</location>
    </subcellularLocation>
</comment>
<comment type="catalytic activity">
    <reaction evidence="1 9">
        <text>[protein]-peptidylproline (omega=180) = [protein]-peptidylproline (omega=0)</text>
        <dbReference type="Rhea" id="RHEA:16237"/>
        <dbReference type="Rhea" id="RHEA-COMP:10747"/>
        <dbReference type="Rhea" id="RHEA-COMP:10748"/>
        <dbReference type="ChEBI" id="CHEBI:83833"/>
        <dbReference type="ChEBI" id="CHEBI:83834"/>
        <dbReference type="EC" id="5.2.1.8"/>
    </reaction>
</comment>
<dbReference type="PANTHER" id="PTHR47861">
    <property type="entry name" value="FKBP-TYPE PEPTIDYL-PROLYL CIS-TRANS ISOMERASE SLYD"/>
    <property type="match status" value="1"/>
</dbReference>
<evidence type="ECO:0000256" key="4">
    <source>
        <dbReference type="ARBA" id="ARBA00022490"/>
    </source>
</evidence>
<dbReference type="EMBL" id="JAXOJX010000046">
    <property type="protein sequence ID" value="MDZ5459549.1"/>
    <property type="molecule type" value="Genomic_DNA"/>
</dbReference>
<comment type="caution">
    <text evidence="11">The sequence shown here is derived from an EMBL/GenBank/DDBJ whole genome shotgun (WGS) entry which is preliminary data.</text>
</comment>
<dbReference type="InterPro" id="IPR001179">
    <property type="entry name" value="PPIase_FKBP_dom"/>
</dbReference>
<dbReference type="InterPro" id="IPR046357">
    <property type="entry name" value="PPIase_dom_sf"/>
</dbReference>
<comment type="similarity">
    <text evidence="3">Belongs to the FKBP-type PPIase family.</text>
</comment>
<keyword evidence="5 9" id="KW-0697">Rotamase</keyword>
<evidence type="ECO:0000256" key="1">
    <source>
        <dbReference type="ARBA" id="ARBA00000971"/>
    </source>
</evidence>
<evidence type="ECO:0000313" key="11">
    <source>
        <dbReference type="EMBL" id="MDZ5459549.1"/>
    </source>
</evidence>
<dbReference type="RefSeq" id="WP_322467258.1">
    <property type="nucleotide sequence ID" value="NZ_JAXOJX010000046.1"/>
</dbReference>
<comment type="function">
    <text evidence="8">Also involved in hydrogenase metallocenter assembly, probably by participating in the nickel insertion step. This function in hydrogenase biosynthesis requires chaperone activity and the presence of the metal-binding domain, but not PPIase activity.</text>
</comment>
<evidence type="ECO:0000313" key="12">
    <source>
        <dbReference type="Proteomes" id="UP001293718"/>
    </source>
</evidence>
<keyword evidence="12" id="KW-1185">Reference proteome</keyword>
<protein>
    <recommendedName>
        <fullName evidence="9">peptidylprolyl isomerase</fullName>
        <ecNumber evidence="9">5.2.1.8</ecNumber>
    </recommendedName>
</protein>
<feature type="domain" description="PPIase FKBP-type" evidence="10">
    <location>
        <begin position="4"/>
        <end position="68"/>
    </location>
</feature>
<keyword evidence="7 9" id="KW-0413">Isomerase</keyword>
<dbReference type="GO" id="GO:0016853">
    <property type="term" value="F:isomerase activity"/>
    <property type="evidence" value="ECO:0007669"/>
    <property type="project" value="UniProtKB-KW"/>
</dbReference>
<dbReference type="Proteomes" id="UP001293718">
    <property type="component" value="Unassembled WGS sequence"/>
</dbReference>
<organism evidence="11 12">
    <name type="scientific">Azohydromonas lata</name>
    <dbReference type="NCBI Taxonomy" id="45677"/>
    <lineage>
        <taxon>Bacteria</taxon>
        <taxon>Pseudomonadati</taxon>
        <taxon>Pseudomonadota</taxon>
        <taxon>Betaproteobacteria</taxon>
        <taxon>Burkholderiales</taxon>
        <taxon>Sphaerotilaceae</taxon>
        <taxon>Azohydromonas</taxon>
    </lineage>
</organism>
<dbReference type="SUPFAM" id="SSF54534">
    <property type="entry name" value="FKBP-like"/>
    <property type="match status" value="1"/>
</dbReference>
<gene>
    <name evidence="11" type="ORF">SM757_23495</name>
</gene>